<dbReference type="Gene3D" id="1.20.1600.10">
    <property type="entry name" value="Outer membrane efflux proteins (OEP)"/>
    <property type="match status" value="1"/>
</dbReference>
<feature type="chain" id="PRO_5045051259" evidence="8">
    <location>
        <begin position="26"/>
        <end position="444"/>
    </location>
</feature>
<evidence type="ECO:0000256" key="1">
    <source>
        <dbReference type="ARBA" id="ARBA00004442"/>
    </source>
</evidence>
<evidence type="ECO:0000256" key="8">
    <source>
        <dbReference type="SAM" id="SignalP"/>
    </source>
</evidence>
<keyword evidence="8" id="KW-0732">Signal</keyword>
<organism evidence="9 10">
    <name type="scientific">Terrimonas ginsenosidimutans</name>
    <dbReference type="NCBI Taxonomy" id="2908004"/>
    <lineage>
        <taxon>Bacteria</taxon>
        <taxon>Pseudomonadati</taxon>
        <taxon>Bacteroidota</taxon>
        <taxon>Chitinophagia</taxon>
        <taxon>Chitinophagales</taxon>
        <taxon>Chitinophagaceae</taxon>
        <taxon>Terrimonas</taxon>
    </lineage>
</organism>
<dbReference type="Proteomes" id="UP001165367">
    <property type="component" value="Unassembled WGS sequence"/>
</dbReference>
<evidence type="ECO:0000256" key="4">
    <source>
        <dbReference type="ARBA" id="ARBA00022452"/>
    </source>
</evidence>
<accession>A0ABS9KWG8</accession>
<keyword evidence="5" id="KW-0812">Transmembrane</keyword>
<sequence length="444" mass="50134">MRKTRSYMFYRMLIPAMLVSSVSSAQTSSADSLLQDASLPNVIQYALKRQPLIQQSLLDEEITRLQVKSRLADWYPQVNFNYLLQHNFEVQTNIIGGNPVKLGVDNTSAFQFGATQTIFNRDVLLALRSRNDVQLQTRQQTTSNKIDLVVNVSKSFYAVLATQQQIKVVQETITRLERSLRDSRAAYDAGVADKTDYKRATIALNNAIATKKATEENLKANIELLKASMNYPATGQLNIAYDSATLENAIPQDTLAMVDLAGRIEYQQLQTVKRLQEANLKYNKWSFIPTLSANGAYNFNYLNDQFSKLYSTSYPASWVGITLGLPIFQGGKRKYNIKVAEFQLKRVDLDIVNLQNNVNAEYTSAMAAYKSNLANYLAVKENVQLAQEVYDVINLQYRSGIKAYLEVITAETDLRTAQINYFNALYTVLSSKIDVQRALGTIQY</sequence>
<evidence type="ECO:0000313" key="9">
    <source>
        <dbReference type="EMBL" id="MCG2616686.1"/>
    </source>
</evidence>
<dbReference type="EMBL" id="JAKLTR010000014">
    <property type="protein sequence ID" value="MCG2616686.1"/>
    <property type="molecule type" value="Genomic_DNA"/>
</dbReference>
<evidence type="ECO:0000256" key="6">
    <source>
        <dbReference type="ARBA" id="ARBA00023136"/>
    </source>
</evidence>
<evidence type="ECO:0000256" key="5">
    <source>
        <dbReference type="ARBA" id="ARBA00022692"/>
    </source>
</evidence>
<evidence type="ECO:0000256" key="7">
    <source>
        <dbReference type="ARBA" id="ARBA00023237"/>
    </source>
</evidence>
<feature type="signal peptide" evidence="8">
    <location>
        <begin position="1"/>
        <end position="25"/>
    </location>
</feature>
<comment type="caution">
    <text evidence="9">The sequence shown here is derived from an EMBL/GenBank/DDBJ whole genome shotgun (WGS) entry which is preliminary data.</text>
</comment>
<keyword evidence="10" id="KW-1185">Reference proteome</keyword>
<proteinExistence type="inferred from homology"/>
<comment type="similarity">
    <text evidence="2">Belongs to the outer membrane factor (OMF) (TC 1.B.17) family.</text>
</comment>
<name>A0ABS9KWG8_9BACT</name>
<dbReference type="InterPro" id="IPR003423">
    <property type="entry name" value="OMP_efflux"/>
</dbReference>
<gene>
    <name evidence="9" type="ORF">LZZ85_20475</name>
</gene>
<dbReference type="PANTHER" id="PTHR30026">
    <property type="entry name" value="OUTER MEMBRANE PROTEIN TOLC"/>
    <property type="match status" value="1"/>
</dbReference>
<dbReference type="PANTHER" id="PTHR30026:SF20">
    <property type="entry name" value="OUTER MEMBRANE PROTEIN TOLC"/>
    <property type="match status" value="1"/>
</dbReference>
<evidence type="ECO:0000256" key="3">
    <source>
        <dbReference type="ARBA" id="ARBA00022448"/>
    </source>
</evidence>
<dbReference type="Pfam" id="PF02321">
    <property type="entry name" value="OEP"/>
    <property type="match status" value="2"/>
</dbReference>
<keyword evidence="4" id="KW-1134">Transmembrane beta strand</keyword>
<keyword evidence="6" id="KW-0472">Membrane</keyword>
<dbReference type="InterPro" id="IPR051906">
    <property type="entry name" value="TolC-like"/>
</dbReference>
<evidence type="ECO:0000256" key="2">
    <source>
        <dbReference type="ARBA" id="ARBA00007613"/>
    </source>
</evidence>
<keyword evidence="7" id="KW-0998">Cell outer membrane</keyword>
<protein>
    <submittedName>
        <fullName evidence="9">TolC family protein</fullName>
    </submittedName>
</protein>
<dbReference type="RefSeq" id="WP_237875224.1">
    <property type="nucleotide sequence ID" value="NZ_JAKLTR010000014.1"/>
</dbReference>
<evidence type="ECO:0000313" key="10">
    <source>
        <dbReference type="Proteomes" id="UP001165367"/>
    </source>
</evidence>
<keyword evidence="3" id="KW-0813">Transport</keyword>
<comment type="subcellular location">
    <subcellularLocation>
        <location evidence="1">Cell outer membrane</location>
    </subcellularLocation>
</comment>
<reference evidence="9" key="1">
    <citation type="submission" date="2022-01" db="EMBL/GenBank/DDBJ databases">
        <authorList>
            <person name="Jo J.-H."/>
            <person name="Im W.-T."/>
        </authorList>
    </citation>
    <scope>NUCLEOTIDE SEQUENCE</scope>
    <source>
        <strain evidence="9">NA20</strain>
    </source>
</reference>
<dbReference type="SUPFAM" id="SSF56954">
    <property type="entry name" value="Outer membrane efflux proteins (OEP)"/>
    <property type="match status" value="1"/>
</dbReference>